<sequence>MLEKGIRGTQTVMVDESNTAKTMGSGTLQVFATPAMTALMEKTAWMSVSEYLEEGSGTVGTLLNVKHMAPTPVGMKVTCETELTEIDGRRLVFHVKAMDETGVIGEGEHERFIIQNEKFQAKADSKRTK</sequence>
<reference evidence="2 3" key="1">
    <citation type="submission" date="2020-08" db="EMBL/GenBank/DDBJ databases">
        <title>Genome public.</title>
        <authorList>
            <person name="Liu C."/>
            <person name="Sun Q."/>
        </authorList>
    </citation>
    <scope>NUCLEOTIDE SEQUENCE [LARGE SCALE GENOMIC DNA]</scope>
    <source>
        <strain evidence="2 3">BX0805</strain>
    </source>
</reference>
<dbReference type="InterPro" id="IPR054485">
    <property type="entry name" value="FlK-like_dom"/>
</dbReference>
<gene>
    <name evidence="2" type="ORF">H8Z76_08290</name>
</gene>
<feature type="domain" description="Fluoroacetyl-CoA-specific thioesterase-like" evidence="1">
    <location>
        <begin position="14"/>
        <end position="117"/>
    </location>
</feature>
<organism evidence="2 3">
    <name type="scientific">Roseburia yibonii</name>
    <dbReference type="NCBI Taxonomy" id="2763063"/>
    <lineage>
        <taxon>Bacteria</taxon>
        <taxon>Bacillati</taxon>
        <taxon>Bacillota</taxon>
        <taxon>Clostridia</taxon>
        <taxon>Lachnospirales</taxon>
        <taxon>Lachnospiraceae</taxon>
        <taxon>Roseburia</taxon>
    </lineage>
</organism>
<evidence type="ECO:0000313" key="2">
    <source>
        <dbReference type="EMBL" id="MBC5754025.1"/>
    </source>
</evidence>
<dbReference type="Proteomes" id="UP000621540">
    <property type="component" value="Unassembled WGS sequence"/>
</dbReference>
<dbReference type="EMBL" id="JACOQH010000005">
    <property type="protein sequence ID" value="MBC5754025.1"/>
    <property type="molecule type" value="Genomic_DNA"/>
</dbReference>
<evidence type="ECO:0000313" key="3">
    <source>
        <dbReference type="Proteomes" id="UP000621540"/>
    </source>
</evidence>
<dbReference type="Gene3D" id="3.10.129.10">
    <property type="entry name" value="Hotdog Thioesterase"/>
    <property type="match status" value="1"/>
</dbReference>
<dbReference type="PIRSF" id="PIRSF014972">
    <property type="entry name" value="FlK"/>
    <property type="match status" value="1"/>
</dbReference>
<dbReference type="PANTHER" id="PTHR36934:SF1">
    <property type="entry name" value="THIOESTERASE DOMAIN-CONTAINING PROTEIN"/>
    <property type="match status" value="1"/>
</dbReference>
<dbReference type="PANTHER" id="PTHR36934">
    <property type="entry name" value="BLR0278 PROTEIN"/>
    <property type="match status" value="1"/>
</dbReference>
<protein>
    <submittedName>
        <fullName evidence="2">Thioesterase family protein</fullName>
    </submittedName>
</protein>
<comment type="caution">
    <text evidence="2">The sequence shown here is derived from an EMBL/GenBank/DDBJ whole genome shotgun (WGS) entry which is preliminary data.</text>
</comment>
<dbReference type="RefSeq" id="WP_022514523.1">
    <property type="nucleotide sequence ID" value="NZ_JACOQH010000005.1"/>
</dbReference>
<dbReference type="Pfam" id="PF22636">
    <property type="entry name" value="FlK"/>
    <property type="match status" value="1"/>
</dbReference>
<keyword evidence="3" id="KW-1185">Reference proteome</keyword>
<dbReference type="InterPro" id="IPR025540">
    <property type="entry name" value="FlK"/>
</dbReference>
<evidence type="ECO:0000259" key="1">
    <source>
        <dbReference type="Pfam" id="PF22636"/>
    </source>
</evidence>
<name>A0ABR7IAQ8_9FIRM</name>
<dbReference type="InterPro" id="IPR029069">
    <property type="entry name" value="HotDog_dom_sf"/>
</dbReference>
<accession>A0ABR7IAQ8</accession>
<proteinExistence type="predicted"/>
<dbReference type="SUPFAM" id="SSF54637">
    <property type="entry name" value="Thioesterase/thiol ester dehydrase-isomerase"/>
    <property type="match status" value="1"/>
</dbReference>